<proteinExistence type="predicted"/>
<dbReference type="GO" id="GO:0005912">
    <property type="term" value="C:adherens junction"/>
    <property type="evidence" value="ECO:0007669"/>
    <property type="project" value="UniProtKB-SubCell"/>
</dbReference>
<dbReference type="Gene3D" id="4.10.900.10">
    <property type="entry name" value="TCF3-CBD (Catenin binding domain)"/>
    <property type="match status" value="1"/>
</dbReference>
<evidence type="ECO:0000256" key="15">
    <source>
        <dbReference type="SAM" id="MobiDB-lite"/>
    </source>
</evidence>
<keyword evidence="9" id="KW-0130">Cell adhesion</keyword>
<dbReference type="PANTHER" id="PTHR24027:SF79">
    <property type="entry name" value="CADHERIN-2"/>
    <property type="match status" value="1"/>
</dbReference>
<gene>
    <name evidence="17" type="ORF">KC01_LOCUS22287</name>
</gene>
<accession>A0AAV2KW23</accession>
<keyword evidence="12" id="KW-0472">Membrane</keyword>
<dbReference type="InterPro" id="IPR027397">
    <property type="entry name" value="Catenin-bd_sf"/>
</dbReference>
<evidence type="ECO:0000313" key="18">
    <source>
        <dbReference type="Proteomes" id="UP001497482"/>
    </source>
</evidence>
<dbReference type="GO" id="GO:0045296">
    <property type="term" value="F:cadherin binding"/>
    <property type="evidence" value="ECO:0007669"/>
    <property type="project" value="TreeGrafter"/>
</dbReference>
<evidence type="ECO:0000256" key="6">
    <source>
        <dbReference type="ARBA" id="ARBA00022723"/>
    </source>
</evidence>
<evidence type="ECO:0000256" key="3">
    <source>
        <dbReference type="ARBA" id="ARBA00004568"/>
    </source>
</evidence>
<evidence type="ECO:0000256" key="2">
    <source>
        <dbReference type="ARBA" id="ARBA00004536"/>
    </source>
</evidence>
<feature type="domain" description="Cadherin Y-type LIR-motif" evidence="16">
    <location>
        <begin position="14"/>
        <end position="73"/>
    </location>
</feature>
<protein>
    <recommendedName>
        <fullName evidence="16">Cadherin Y-type LIR-motif domain-containing protein</fullName>
    </recommendedName>
</protein>
<dbReference type="GO" id="GO:0048787">
    <property type="term" value="C:presynaptic active zone membrane"/>
    <property type="evidence" value="ECO:0007669"/>
    <property type="project" value="TreeGrafter"/>
</dbReference>
<keyword evidence="8" id="KW-0106">Calcium</keyword>
<dbReference type="GO" id="GO:0014704">
    <property type="term" value="C:intercalated disc"/>
    <property type="evidence" value="ECO:0007669"/>
    <property type="project" value="TreeGrafter"/>
</dbReference>
<keyword evidence="4" id="KW-1003">Cell membrane</keyword>
<dbReference type="GO" id="GO:0000902">
    <property type="term" value="P:cell morphogenesis"/>
    <property type="evidence" value="ECO:0007669"/>
    <property type="project" value="TreeGrafter"/>
</dbReference>
<feature type="region of interest" description="Disordered" evidence="15">
    <location>
        <begin position="1"/>
        <end position="21"/>
    </location>
</feature>
<keyword evidence="18" id="KW-1185">Reference proteome</keyword>
<evidence type="ECO:0000313" key="17">
    <source>
        <dbReference type="EMBL" id="CAL1593140.1"/>
    </source>
</evidence>
<name>A0AAV2KW23_KNICA</name>
<dbReference type="GO" id="GO:0044331">
    <property type="term" value="P:cell-cell adhesion mediated by cadherin"/>
    <property type="evidence" value="ECO:0007669"/>
    <property type="project" value="TreeGrafter"/>
</dbReference>
<dbReference type="GO" id="GO:0007416">
    <property type="term" value="P:synapse assembly"/>
    <property type="evidence" value="ECO:0007669"/>
    <property type="project" value="TreeGrafter"/>
</dbReference>
<dbReference type="GO" id="GO:0005737">
    <property type="term" value="C:cytoplasm"/>
    <property type="evidence" value="ECO:0007669"/>
    <property type="project" value="TreeGrafter"/>
</dbReference>
<keyword evidence="5" id="KW-0812">Transmembrane</keyword>
<comment type="function">
    <text evidence="14">Cadherins are calcium-dependent cell adhesion proteins.</text>
</comment>
<evidence type="ECO:0000256" key="8">
    <source>
        <dbReference type="ARBA" id="ARBA00022837"/>
    </source>
</evidence>
<dbReference type="GO" id="GO:0030057">
    <property type="term" value="C:desmosome"/>
    <property type="evidence" value="ECO:0007669"/>
    <property type="project" value="UniProtKB-SubCell"/>
</dbReference>
<organism evidence="17 18">
    <name type="scientific">Knipowitschia caucasica</name>
    <name type="common">Caucasian dwarf goby</name>
    <name type="synonym">Pomatoschistus caucasicus</name>
    <dbReference type="NCBI Taxonomy" id="637954"/>
    <lineage>
        <taxon>Eukaryota</taxon>
        <taxon>Metazoa</taxon>
        <taxon>Chordata</taxon>
        <taxon>Craniata</taxon>
        <taxon>Vertebrata</taxon>
        <taxon>Euteleostomi</taxon>
        <taxon>Actinopterygii</taxon>
        <taxon>Neopterygii</taxon>
        <taxon>Teleostei</taxon>
        <taxon>Neoteleostei</taxon>
        <taxon>Acanthomorphata</taxon>
        <taxon>Gobiaria</taxon>
        <taxon>Gobiiformes</taxon>
        <taxon>Gobioidei</taxon>
        <taxon>Gobiidae</taxon>
        <taxon>Gobiinae</taxon>
        <taxon>Knipowitschia</taxon>
    </lineage>
</organism>
<evidence type="ECO:0000256" key="7">
    <source>
        <dbReference type="ARBA" id="ARBA00022737"/>
    </source>
</evidence>
<dbReference type="FunFam" id="4.10.900.10:FF:000001">
    <property type="entry name" value="Cadherin 2"/>
    <property type="match status" value="1"/>
</dbReference>
<evidence type="ECO:0000256" key="13">
    <source>
        <dbReference type="ARBA" id="ARBA00023180"/>
    </source>
</evidence>
<dbReference type="GO" id="GO:0045177">
    <property type="term" value="C:apical part of cell"/>
    <property type="evidence" value="ECO:0007669"/>
    <property type="project" value="TreeGrafter"/>
</dbReference>
<reference evidence="17 18" key="1">
    <citation type="submission" date="2024-04" db="EMBL/GenBank/DDBJ databases">
        <authorList>
            <person name="Waldvogel A.-M."/>
            <person name="Schoenle A."/>
        </authorList>
    </citation>
    <scope>NUCLEOTIDE SEQUENCE [LARGE SCALE GENOMIC DNA]</scope>
</reference>
<evidence type="ECO:0000256" key="5">
    <source>
        <dbReference type="ARBA" id="ARBA00022692"/>
    </source>
</evidence>
<keyword evidence="7" id="KW-0677">Repeat</keyword>
<evidence type="ECO:0000256" key="14">
    <source>
        <dbReference type="RuleBase" id="RU004357"/>
    </source>
</evidence>
<dbReference type="InterPro" id="IPR039808">
    <property type="entry name" value="Cadherin"/>
</dbReference>
<keyword evidence="6" id="KW-0479">Metal-binding</keyword>
<evidence type="ECO:0000256" key="1">
    <source>
        <dbReference type="ARBA" id="ARBA00004251"/>
    </source>
</evidence>
<dbReference type="GO" id="GO:0016477">
    <property type="term" value="P:cell migration"/>
    <property type="evidence" value="ECO:0007669"/>
    <property type="project" value="TreeGrafter"/>
</dbReference>
<dbReference type="GO" id="GO:0043005">
    <property type="term" value="C:neuron projection"/>
    <property type="evidence" value="ECO:0007669"/>
    <property type="project" value="TreeGrafter"/>
</dbReference>
<dbReference type="EMBL" id="OZ035824">
    <property type="protein sequence ID" value="CAL1593140.1"/>
    <property type="molecule type" value="Genomic_DNA"/>
</dbReference>
<dbReference type="GO" id="GO:0030027">
    <property type="term" value="C:lamellipodium"/>
    <property type="evidence" value="ECO:0007669"/>
    <property type="project" value="TreeGrafter"/>
</dbReference>
<dbReference type="GO" id="GO:0016339">
    <property type="term" value="P:calcium-dependent cell-cell adhesion via plasma membrane cell adhesion molecules"/>
    <property type="evidence" value="ECO:0007669"/>
    <property type="project" value="TreeGrafter"/>
</dbReference>
<evidence type="ECO:0000256" key="9">
    <source>
        <dbReference type="ARBA" id="ARBA00022889"/>
    </source>
</evidence>
<dbReference type="InterPro" id="IPR000233">
    <property type="entry name" value="Cadherin_Y-type_LIR"/>
</dbReference>
<dbReference type="GO" id="GO:0007156">
    <property type="term" value="P:homophilic cell adhesion via plasma membrane adhesion molecules"/>
    <property type="evidence" value="ECO:0007669"/>
    <property type="project" value="InterPro"/>
</dbReference>
<sequence>MRRELQGLEGLKAADNDPTAPPYDSLLVFDYEGSGSTAGSLSSLHSGSSCEDQDYDYLGDWGPRFRKLADLYGGGDD</sequence>
<keyword evidence="11" id="KW-1133">Transmembrane helix</keyword>
<evidence type="ECO:0000256" key="11">
    <source>
        <dbReference type="ARBA" id="ARBA00022989"/>
    </source>
</evidence>
<dbReference type="GO" id="GO:0002009">
    <property type="term" value="P:morphogenesis of an epithelium"/>
    <property type="evidence" value="ECO:0007669"/>
    <property type="project" value="UniProtKB-ARBA"/>
</dbReference>
<dbReference type="GO" id="GO:0099634">
    <property type="term" value="C:postsynaptic specialization membrane"/>
    <property type="evidence" value="ECO:0007669"/>
    <property type="project" value="TreeGrafter"/>
</dbReference>
<dbReference type="Pfam" id="PF01049">
    <property type="entry name" value="CADH_Y-type_LIR"/>
    <property type="match status" value="1"/>
</dbReference>
<dbReference type="Proteomes" id="UP001497482">
    <property type="component" value="Chromosome 2"/>
</dbReference>
<evidence type="ECO:0000256" key="4">
    <source>
        <dbReference type="ARBA" id="ARBA00022475"/>
    </source>
</evidence>
<dbReference type="GO" id="GO:0008013">
    <property type="term" value="F:beta-catenin binding"/>
    <property type="evidence" value="ECO:0007669"/>
    <property type="project" value="TreeGrafter"/>
</dbReference>
<dbReference type="GO" id="GO:0034332">
    <property type="term" value="P:adherens junction organization"/>
    <property type="evidence" value="ECO:0007669"/>
    <property type="project" value="TreeGrafter"/>
</dbReference>
<comment type="subcellular location">
    <subcellularLocation>
        <location evidence="2">Cell junction</location>
        <location evidence="2">Adherens junction</location>
    </subcellularLocation>
    <subcellularLocation>
        <location evidence="3">Cell junction</location>
        <location evidence="3">Desmosome</location>
    </subcellularLocation>
    <subcellularLocation>
        <location evidence="1">Cell membrane</location>
        <topology evidence="1">Single-pass type I membrane protein</topology>
    </subcellularLocation>
</comment>
<dbReference type="GO" id="GO:0005509">
    <property type="term" value="F:calcium ion binding"/>
    <property type="evidence" value="ECO:0007669"/>
    <property type="project" value="InterPro"/>
</dbReference>
<dbReference type="GO" id="GO:0016342">
    <property type="term" value="C:catenin complex"/>
    <property type="evidence" value="ECO:0007669"/>
    <property type="project" value="TreeGrafter"/>
</dbReference>
<evidence type="ECO:0000256" key="10">
    <source>
        <dbReference type="ARBA" id="ARBA00022949"/>
    </source>
</evidence>
<keyword evidence="10" id="KW-0965">Cell junction</keyword>
<evidence type="ECO:0000259" key="16">
    <source>
        <dbReference type="Pfam" id="PF01049"/>
    </source>
</evidence>
<dbReference type="GO" id="GO:0007043">
    <property type="term" value="P:cell-cell junction assembly"/>
    <property type="evidence" value="ECO:0007669"/>
    <property type="project" value="TreeGrafter"/>
</dbReference>
<dbReference type="AlphaFoldDB" id="A0AAV2KW23"/>
<dbReference type="PANTHER" id="PTHR24027">
    <property type="entry name" value="CADHERIN-23"/>
    <property type="match status" value="1"/>
</dbReference>
<keyword evidence="13" id="KW-0325">Glycoprotein</keyword>
<evidence type="ECO:0000256" key="12">
    <source>
        <dbReference type="ARBA" id="ARBA00023136"/>
    </source>
</evidence>
<dbReference type="GO" id="GO:0014069">
    <property type="term" value="C:postsynaptic density"/>
    <property type="evidence" value="ECO:0007669"/>
    <property type="project" value="TreeGrafter"/>
</dbReference>